<keyword evidence="4" id="KW-1185">Reference proteome</keyword>
<dbReference type="InterPro" id="IPR001394">
    <property type="entry name" value="Peptidase_C19_UCH"/>
</dbReference>
<feature type="domain" description="USP" evidence="2">
    <location>
        <begin position="173"/>
        <end position="534"/>
    </location>
</feature>
<evidence type="ECO:0000313" key="3">
    <source>
        <dbReference type="EMBL" id="CAD8118437.1"/>
    </source>
</evidence>
<dbReference type="OrthoDB" id="306273at2759"/>
<dbReference type="GO" id="GO:0004843">
    <property type="term" value="F:cysteine-type deubiquitinase activity"/>
    <property type="evidence" value="ECO:0007669"/>
    <property type="project" value="InterPro"/>
</dbReference>
<comment type="caution">
    <text evidence="3">The sequence shown here is derived from an EMBL/GenBank/DDBJ whole genome shotgun (WGS) entry which is preliminary data.</text>
</comment>
<evidence type="ECO:0000313" key="4">
    <source>
        <dbReference type="Proteomes" id="UP000692954"/>
    </source>
</evidence>
<dbReference type="Proteomes" id="UP000692954">
    <property type="component" value="Unassembled WGS sequence"/>
</dbReference>
<dbReference type="GO" id="GO:0016579">
    <property type="term" value="P:protein deubiquitination"/>
    <property type="evidence" value="ECO:0007669"/>
    <property type="project" value="InterPro"/>
</dbReference>
<sequence>MNNNQLTPTQTNILDQVCSFTQKSKEQAIIVLQENNWDSQLAIDFLLSAGDYIPVSKHYLSTNQQSQSSFINQYQERSHYQIQNLDIPLQIQQANQISGLNKEQSNQSEIRKNQQSQQKSINNDVLEIEKQLKLIHNLEQETNQIIEEKNEMFKKSLKQIQVDNQNRIYQLPVGLVNIGKKSYFNCILQILAQNPAFLERILSIKTEQQTVVQQEKHILFIKELQIILRQLIFTKKRFLNHQNFIQNAIELIETQTNTKISDEHLQSSSLFQIFIKTLDVILGKYGYDENENKKLQDLILSAQFQFIQQNVSINYEINLNIEREDRFIYLSLLKIVFKDQFNKFDLLPKTFGLNLKSMNDNQQNYKKEQMYDYWFPSRMNLEFLVNDGLFLQLRSSLLSFVQDEKIKNINEKLKLFNSLIIVEQSYQQGKISEINIIEQMKLLRKNIQEEIDKYFLENNGIVNGEQNNNSYLYYIHAIIIEISQNNQKHFYVYIYNFHLNQWYRFNDTDIREESDEIVKKDALKNGCFLVYVSQNQMESIKHNQQQQIEISAILNEDQGNINWQALETKQLIKPQISKEMKIEIQRENDHFQKQINEQ</sequence>
<reference evidence="3" key="1">
    <citation type="submission" date="2021-01" db="EMBL/GenBank/DDBJ databases">
        <authorList>
            <consortium name="Genoscope - CEA"/>
            <person name="William W."/>
        </authorList>
    </citation>
    <scope>NUCLEOTIDE SEQUENCE</scope>
</reference>
<dbReference type="InterPro" id="IPR028889">
    <property type="entry name" value="USP"/>
</dbReference>
<dbReference type="AlphaFoldDB" id="A0A8S1QUS5"/>
<gene>
    <name evidence="3" type="ORF">PSON_ATCC_30995.1.T1170099</name>
</gene>
<accession>A0A8S1QUS5</accession>
<keyword evidence="1" id="KW-0175">Coiled coil</keyword>
<dbReference type="PROSITE" id="PS50235">
    <property type="entry name" value="USP_3"/>
    <property type="match status" value="1"/>
</dbReference>
<dbReference type="EMBL" id="CAJJDN010000117">
    <property type="protein sequence ID" value="CAD8118437.1"/>
    <property type="molecule type" value="Genomic_DNA"/>
</dbReference>
<proteinExistence type="predicted"/>
<name>A0A8S1QUS5_9CILI</name>
<evidence type="ECO:0000256" key="1">
    <source>
        <dbReference type="SAM" id="Coils"/>
    </source>
</evidence>
<protein>
    <recommendedName>
        <fullName evidence="2">USP domain-containing protein</fullName>
    </recommendedName>
</protein>
<dbReference type="CDD" id="cd02257">
    <property type="entry name" value="Peptidase_C19"/>
    <property type="match status" value="1"/>
</dbReference>
<evidence type="ECO:0000259" key="2">
    <source>
        <dbReference type="PROSITE" id="PS50235"/>
    </source>
</evidence>
<organism evidence="3 4">
    <name type="scientific">Paramecium sonneborni</name>
    <dbReference type="NCBI Taxonomy" id="65129"/>
    <lineage>
        <taxon>Eukaryota</taxon>
        <taxon>Sar</taxon>
        <taxon>Alveolata</taxon>
        <taxon>Ciliophora</taxon>
        <taxon>Intramacronucleata</taxon>
        <taxon>Oligohymenophorea</taxon>
        <taxon>Peniculida</taxon>
        <taxon>Parameciidae</taxon>
        <taxon>Paramecium</taxon>
    </lineage>
</organism>
<dbReference type="Pfam" id="PF00443">
    <property type="entry name" value="UCH"/>
    <property type="match status" value="1"/>
</dbReference>
<feature type="coiled-coil region" evidence="1">
    <location>
        <begin position="128"/>
        <end position="155"/>
    </location>
</feature>